<feature type="binding site" evidence="4">
    <location>
        <position position="366"/>
    </location>
    <ligand>
        <name>(6S)-NADPHX</name>
        <dbReference type="ChEBI" id="CHEBI:64076"/>
    </ligand>
</feature>
<protein>
    <recommendedName>
        <fullName evidence="6">Bifunctional NAD(P)H-hydrate repair enzyme</fullName>
    </recommendedName>
    <alternativeName>
        <fullName evidence="6">Nicotinamide nucleotide repair protein</fullName>
    </alternativeName>
    <domain>
        <recommendedName>
            <fullName evidence="6">ADP-dependent (S)-NAD(P)H-hydrate dehydratase</fullName>
            <ecNumber evidence="6">4.2.1.136</ecNumber>
        </recommendedName>
        <alternativeName>
            <fullName evidence="6">ADP-dependent NAD(P)HX dehydratase</fullName>
        </alternativeName>
    </domain>
    <domain>
        <recommendedName>
            <fullName evidence="6">NAD(P)H-hydrate epimerase</fullName>
            <ecNumber evidence="6">5.1.99.6</ecNumber>
        </recommendedName>
    </domain>
</protein>
<proteinExistence type="inferred from homology"/>
<dbReference type="EC" id="4.2.1.136" evidence="6"/>
<dbReference type="EC" id="5.1.99.6" evidence="6"/>
<feature type="binding site" evidence="5">
    <location>
        <position position="170"/>
    </location>
    <ligand>
        <name>K(+)</name>
        <dbReference type="ChEBI" id="CHEBI:29103"/>
    </ligand>
</feature>
<comment type="catalytic activity">
    <reaction evidence="5 6">
        <text>(6R)-NADPHX = (6S)-NADPHX</text>
        <dbReference type="Rhea" id="RHEA:32227"/>
        <dbReference type="ChEBI" id="CHEBI:64076"/>
        <dbReference type="ChEBI" id="CHEBI:64077"/>
        <dbReference type="EC" id="5.1.99.6"/>
    </reaction>
</comment>
<dbReference type="RefSeq" id="WP_219502459.1">
    <property type="nucleotide sequence ID" value="NZ_JAHXDN010000003.1"/>
</dbReference>
<keyword evidence="5 6" id="KW-0479">Metal-binding</keyword>
<dbReference type="PROSITE" id="PS51383">
    <property type="entry name" value="YJEF_C_3"/>
    <property type="match status" value="1"/>
</dbReference>
<evidence type="ECO:0000256" key="2">
    <source>
        <dbReference type="ARBA" id="ARBA00022840"/>
    </source>
</evidence>
<dbReference type="HAMAP" id="MF_01965">
    <property type="entry name" value="NADHX_dehydratase"/>
    <property type="match status" value="1"/>
</dbReference>
<feature type="domain" description="YjeF N-terminal" evidence="8">
    <location>
        <begin position="10"/>
        <end position="238"/>
    </location>
</feature>
<dbReference type="GO" id="GO:0110051">
    <property type="term" value="P:metabolite repair"/>
    <property type="evidence" value="ECO:0007669"/>
    <property type="project" value="TreeGrafter"/>
</dbReference>
<feature type="domain" description="YjeF C-terminal" evidence="7">
    <location>
        <begin position="269"/>
        <end position="554"/>
    </location>
</feature>
<comment type="cofactor">
    <cofactor evidence="4">
        <name>Mg(2+)</name>
        <dbReference type="ChEBI" id="CHEBI:18420"/>
    </cofactor>
</comment>
<comment type="function">
    <text evidence="6">Bifunctional enzyme that catalyzes the epimerization of the S- and R-forms of NAD(P)HX and the dehydration of the S-form of NAD(P)HX at the expense of ADP, which is converted to AMP. This allows the repair of both epimers of NAD(P)HX, a damaged form of NAD(P)H that is a result of enzymatic or heat-dependent hydration.</text>
</comment>
<feature type="binding site" evidence="4">
    <location>
        <position position="497"/>
    </location>
    <ligand>
        <name>AMP</name>
        <dbReference type="ChEBI" id="CHEBI:456215"/>
    </ligand>
</feature>
<keyword evidence="1 4" id="KW-0547">Nucleotide-binding</keyword>
<evidence type="ECO:0000256" key="4">
    <source>
        <dbReference type="HAMAP-Rule" id="MF_01965"/>
    </source>
</evidence>
<feature type="binding site" evidence="4">
    <location>
        <position position="304"/>
    </location>
    <ligand>
        <name>(6S)-NADPHX</name>
        <dbReference type="ChEBI" id="CHEBI:64076"/>
    </ligand>
</feature>
<dbReference type="GO" id="GO:0005524">
    <property type="term" value="F:ATP binding"/>
    <property type="evidence" value="ECO:0007669"/>
    <property type="project" value="UniProtKB-KW"/>
</dbReference>
<dbReference type="GO" id="GO:0052856">
    <property type="term" value="F:NAD(P)HX epimerase activity"/>
    <property type="evidence" value="ECO:0007669"/>
    <property type="project" value="UniProtKB-UniRule"/>
</dbReference>
<evidence type="ECO:0000259" key="7">
    <source>
        <dbReference type="PROSITE" id="PS51383"/>
    </source>
</evidence>
<evidence type="ECO:0000256" key="6">
    <source>
        <dbReference type="PIRNR" id="PIRNR017184"/>
    </source>
</evidence>
<keyword evidence="4 6" id="KW-0520">NAD</keyword>
<evidence type="ECO:0000313" key="10">
    <source>
        <dbReference type="Proteomes" id="UP001138661"/>
    </source>
</evidence>
<dbReference type="EMBL" id="JAHXDN010000003">
    <property type="protein sequence ID" value="MBW4708510.1"/>
    <property type="molecule type" value="Genomic_DNA"/>
</dbReference>
<dbReference type="GO" id="GO:0046496">
    <property type="term" value="P:nicotinamide nucleotide metabolic process"/>
    <property type="evidence" value="ECO:0007669"/>
    <property type="project" value="UniProtKB-UniRule"/>
</dbReference>
<keyword evidence="5 6" id="KW-0413">Isomerase</keyword>
<comment type="similarity">
    <text evidence="6">In the C-terminal section; belongs to the NnrD/CARKD family.</text>
</comment>
<dbReference type="GO" id="GO:0046872">
    <property type="term" value="F:metal ion binding"/>
    <property type="evidence" value="ECO:0007669"/>
    <property type="project" value="UniProtKB-KW"/>
</dbReference>
<comment type="subunit">
    <text evidence="4">Homotetramer.</text>
</comment>
<dbReference type="NCBIfam" id="TIGR00196">
    <property type="entry name" value="yjeF_cterm"/>
    <property type="match status" value="1"/>
</dbReference>
<dbReference type="InterPro" id="IPR017953">
    <property type="entry name" value="Carbohydrate_kinase_pred_CS"/>
</dbReference>
<feature type="binding site" evidence="5">
    <location>
        <position position="167"/>
    </location>
    <ligand>
        <name>(6S)-NADPHX</name>
        <dbReference type="ChEBI" id="CHEBI:64076"/>
    </ligand>
</feature>
<evidence type="ECO:0000256" key="5">
    <source>
        <dbReference type="HAMAP-Rule" id="MF_01966"/>
    </source>
</evidence>
<name>A0A9X1JYT1_9RHOB</name>
<keyword evidence="2 4" id="KW-0067">ATP-binding</keyword>
<feature type="binding site" evidence="4">
    <location>
        <begin position="464"/>
        <end position="468"/>
    </location>
    <ligand>
        <name>AMP</name>
        <dbReference type="ChEBI" id="CHEBI:456215"/>
    </ligand>
</feature>
<feature type="binding site" evidence="5">
    <location>
        <begin position="132"/>
        <end position="138"/>
    </location>
    <ligand>
        <name>(6S)-NADPHX</name>
        <dbReference type="ChEBI" id="CHEBI:64076"/>
    </ligand>
</feature>
<dbReference type="GO" id="GO:0052855">
    <property type="term" value="F:ADP-dependent NAD(P)H-hydrate dehydratase activity"/>
    <property type="evidence" value="ECO:0007669"/>
    <property type="project" value="UniProtKB-UniRule"/>
</dbReference>
<feature type="binding site" evidence="5">
    <location>
        <position position="128"/>
    </location>
    <ligand>
        <name>K(+)</name>
        <dbReference type="ChEBI" id="CHEBI:29103"/>
    </ligand>
</feature>
<dbReference type="PROSITE" id="PS01050">
    <property type="entry name" value="YJEF_C_2"/>
    <property type="match status" value="1"/>
</dbReference>
<comment type="similarity">
    <text evidence="6">In the N-terminal section; belongs to the NnrE/AIBP family.</text>
</comment>
<feature type="binding site" evidence="4">
    <location>
        <position position="498"/>
    </location>
    <ligand>
        <name>(6S)-NADPHX</name>
        <dbReference type="ChEBI" id="CHEBI:64076"/>
    </ligand>
</feature>
<dbReference type="Proteomes" id="UP001138661">
    <property type="component" value="Unassembled WGS sequence"/>
</dbReference>
<comment type="caution">
    <text evidence="5">Lacks conserved residue(s) required for the propagation of feature annotation.</text>
</comment>
<organism evidence="9 10">
    <name type="scientific">Roseobacter insulae</name>
    <dbReference type="NCBI Taxonomy" id="2859783"/>
    <lineage>
        <taxon>Bacteria</taxon>
        <taxon>Pseudomonadati</taxon>
        <taxon>Pseudomonadota</taxon>
        <taxon>Alphaproteobacteria</taxon>
        <taxon>Rhodobacterales</taxon>
        <taxon>Roseobacteraceae</taxon>
        <taxon>Roseobacter</taxon>
    </lineage>
</organism>
<evidence type="ECO:0000256" key="1">
    <source>
        <dbReference type="ARBA" id="ARBA00022741"/>
    </source>
</evidence>
<dbReference type="CDD" id="cd01171">
    <property type="entry name" value="YXKO-related"/>
    <property type="match status" value="1"/>
</dbReference>
<keyword evidence="4 6" id="KW-0521">NADP</keyword>
<dbReference type="AlphaFoldDB" id="A0A9X1JYT1"/>
<dbReference type="Pfam" id="PF03853">
    <property type="entry name" value="YjeF_N"/>
    <property type="match status" value="1"/>
</dbReference>
<dbReference type="InterPro" id="IPR004443">
    <property type="entry name" value="YjeF_N_dom"/>
</dbReference>
<dbReference type="PANTHER" id="PTHR12592:SF0">
    <property type="entry name" value="ATP-DEPENDENT (S)-NAD(P)H-HYDRATE DEHYDRATASE"/>
    <property type="match status" value="1"/>
</dbReference>
<comment type="similarity">
    <text evidence="5">Belongs to the NnrE/AIBP family.</text>
</comment>
<evidence type="ECO:0000256" key="3">
    <source>
        <dbReference type="ARBA" id="ARBA00023268"/>
    </source>
</evidence>
<dbReference type="Pfam" id="PF01256">
    <property type="entry name" value="Carb_kinase"/>
    <property type="match status" value="1"/>
</dbReference>
<comment type="catalytic activity">
    <reaction evidence="4 6">
        <text>(6S)-NADPHX + ADP = AMP + phosphate + NADPH + H(+)</text>
        <dbReference type="Rhea" id="RHEA:32235"/>
        <dbReference type="ChEBI" id="CHEBI:15378"/>
        <dbReference type="ChEBI" id="CHEBI:43474"/>
        <dbReference type="ChEBI" id="CHEBI:57783"/>
        <dbReference type="ChEBI" id="CHEBI:64076"/>
        <dbReference type="ChEBI" id="CHEBI:456215"/>
        <dbReference type="ChEBI" id="CHEBI:456216"/>
        <dbReference type="EC" id="4.2.1.136"/>
    </reaction>
</comment>
<gene>
    <name evidence="4" type="primary">nnrD</name>
    <name evidence="5" type="synonym">nnrE</name>
    <name evidence="9" type="ORF">KX928_12020</name>
</gene>
<dbReference type="PIRSF" id="PIRSF017184">
    <property type="entry name" value="Nnr"/>
    <property type="match status" value="1"/>
</dbReference>
<dbReference type="PANTHER" id="PTHR12592">
    <property type="entry name" value="ATP-DEPENDENT (S)-NAD(P)H-HYDRATE DEHYDRATASE FAMILY MEMBER"/>
    <property type="match status" value="1"/>
</dbReference>
<keyword evidence="4 6" id="KW-0456">Lyase</keyword>
<dbReference type="InterPro" id="IPR000631">
    <property type="entry name" value="CARKD"/>
</dbReference>
<dbReference type="HAMAP" id="MF_01966">
    <property type="entry name" value="NADHX_epimerase"/>
    <property type="match status" value="1"/>
</dbReference>
<evidence type="ECO:0000259" key="8">
    <source>
        <dbReference type="PROSITE" id="PS51385"/>
    </source>
</evidence>
<evidence type="ECO:0000313" key="9">
    <source>
        <dbReference type="EMBL" id="MBW4708510.1"/>
    </source>
</evidence>
<keyword evidence="5 6" id="KW-0630">Potassium</keyword>
<comment type="function">
    <text evidence="4">Catalyzes the dehydration of the S-form of NAD(P)HX at the expense of ADP, which is converted to AMP. Together with NAD(P)HX epimerase, which catalyzes the epimerization of the S- and R-forms, the enzyme allows the repair of both epimers of NAD(P)HX, a damaged form of NAD(P)H that is a result of enzymatic or heat-dependent hydration.</text>
</comment>
<accession>A0A9X1JYT1</accession>
<reference evidence="9" key="1">
    <citation type="submission" date="2021-07" db="EMBL/GenBank/DDBJ databases">
        <title>Roseobacter insulae sp. nov., isolated from a tidal flat.</title>
        <authorList>
            <person name="Park S."/>
            <person name="Yoon J.-H."/>
        </authorList>
    </citation>
    <scope>NUCLEOTIDE SEQUENCE</scope>
    <source>
        <strain evidence="9">YSTF-M11</strain>
    </source>
</reference>
<feature type="binding site" evidence="5">
    <location>
        <position position="63"/>
    </location>
    <ligand>
        <name>K(+)</name>
        <dbReference type="ChEBI" id="CHEBI:29103"/>
    </ligand>
</feature>
<feature type="binding site" evidence="4">
    <location>
        <position position="425"/>
    </location>
    <ligand>
        <name>(6S)-NADPHX</name>
        <dbReference type="ChEBI" id="CHEBI:64076"/>
    </ligand>
</feature>
<comment type="cofactor">
    <cofactor evidence="5 6">
        <name>K(+)</name>
        <dbReference type="ChEBI" id="CHEBI:29103"/>
    </cofactor>
    <text evidence="5 6">Binds 1 potassium ion per subunit.</text>
</comment>
<comment type="similarity">
    <text evidence="4">Belongs to the NnrD/CARKD family.</text>
</comment>
<comment type="function">
    <text evidence="5">Catalyzes the epimerization of the S- and R-forms of NAD(P)HX, a damaged form of NAD(P)H that is a result of enzymatic or heat-dependent hydration. This is a prerequisite for the S-specific NAD(P)H-hydrate dehydratase to allow the repair of both epimers of NAD(P)HX.</text>
</comment>
<comment type="caution">
    <text evidence="9">The sequence shown here is derived from an EMBL/GenBank/DDBJ whole genome shotgun (WGS) entry which is preliminary data.</text>
</comment>
<dbReference type="PROSITE" id="PS51385">
    <property type="entry name" value="YJEF_N"/>
    <property type="match status" value="1"/>
</dbReference>
<sequence>MTELLTANQMRALESAAIESGKVTGLELMERAGQGVVDALCNNWPELAETAHRALVLCGPGNNGGDGFVIARLLADRGWQVDVFLYGKAEKLPPDARANHDRWIETGEAHQWDVDLILSGARPDVIVDAVFGIGLTRPLPGEVARVLDHHARESWKNWMRIRKVAVDCPSGLNLDNGHVPLEPDMEAPASEPPPGRSNIADLTVTFHTPKPGHYLELGPLMSRHLAVADIGLRGDAMERGIIGLPADPERARLTEPKHFGAAGLTALEPGTWPSSVLPKRRGGAHKYDFGHLIVFAGGVGRGGAGRMAARAGLRAGAGLVTLVCPKAALMENAMQLNAVMLRGLDDPNLLGEVADDRVSGFCLGPGLGVGTRTRALVQAALARKAGERDWRRPVVVLDADALTSFADDPETLFAEVHERTILTPHEGEFARLFPDLAEAVRGAKSKIDVVREAAARAGCVVLLKGADTVITNPEGAACLHAAAYDRAAPWLATAGAGDVLAGMIAGLAASPVSADLIVAAEAAVWLHVECARSFGPGLIAEDLPEELPKVLRALSL</sequence>
<feature type="binding site" evidence="5">
    <location>
        <begin position="62"/>
        <end position="66"/>
    </location>
    <ligand>
        <name>(6S)-NADPHX</name>
        <dbReference type="ChEBI" id="CHEBI:64076"/>
    </ligand>
</feature>
<keyword evidence="10" id="KW-1185">Reference proteome</keyword>
<dbReference type="NCBIfam" id="TIGR00197">
    <property type="entry name" value="yjeF_nterm"/>
    <property type="match status" value="1"/>
</dbReference>
<comment type="catalytic activity">
    <reaction evidence="4 6">
        <text>(6S)-NADHX + ADP = AMP + phosphate + NADH + H(+)</text>
        <dbReference type="Rhea" id="RHEA:32223"/>
        <dbReference type="ChEBI" id="CHEBI:15378"/>
        <dbReference type="ChEBI" id="CHEBI:43474"/>
        <dbReference type="ChEBI" id="CHEBI:57945"/>
        <dbReference type="ChEBI" id="CHEBI:64074"/>
        <dbReference type="ChEBI" id="CHEBI:456215"/>
        <dbReference type="ChEBI" id="CHEBI:456216"/>
        <dbReference type="EC" id="4.2.1.136"/>
    </reaction>
</comment>
<dbReference type="InterPro" id="IPR030677">
    <property type="entry name" value="Nnr"/>
</dbReference>
<keyword evidence="3" id="KW-0511">Multifunctional enzyme</keyword>
<comment type="catalytic activity">
    <reaction evidence="5 6">
        <text>(6R)-NADHX = (6S)-NADHX</text>
        <dbReference type="Rhea" id="RHEA:32215"/>
        <dbReference type="ChEBI" id="CHEBI:64074"/>
        <dbReference type="ChEBI" id="CHEBI:64075"/>
        <dbReference type="EC" id="5.1.99.6"/>
    </reaction>
</comment>